<gene>
    <name evidence="2" type="ORF">N7530_008543</name>
</gene>
<evidence type="ECO:0000313" key="3">
    <source>
        <dbReference type="Proteomes" id="UP001147760"/>
    </source>
</evidence>
<reference evidence="2" key="2">
    <citation type="journal article" date="2023" name="IMA Fungus">
        <title>Comparative genomic study of the Penicillium genus elucidates a diverse pangenome and 15 lateral gene transfer events.</title>
        <authorList>
            <person name="Petersen C."/>
            <person name="Sorensen T."/>
            <person name="Nielsen M.R."/>
            <person name="Sondergaard T.E."/>
            <person name="Sorensen J.L."/>
            <person name="Fitzpatrick D.A."/>
            <person name="Frisvad J.C."/>
            <person name="Nielsen K.L."/>
        </authorList>
    </citation>
    <scope>NUCLEOTIDE SEQUENCE</scope>
    <source>
        <strain evidence="2">IBT 17660</strain>
    </source>
</reference>
<proteinExistence type="predicted"/>
<keyword evidence="3" id="KW-1185">Reference proteome</keyword>
<protein>
    <submittedName>
        <fullName evidence="2">Uncharacterized protein</fullName>
    </submittedName>
</protein>
<sequence>MRHRDREDRLFLNPELNKDCANLQKNVYYCVQAVGDITTYSGHTGSTSDNFNKVSMTSVSSHVPRPDYSGALKNNSSPIIPLATDTRKDCYE</sequence>
<feature type="region of interest" description="Disordered" evidence="1">
    <location>
        <begin position="67"/>
        <end position="92"/>
    </location>
</feature>
<evidence type="ECO:0000313" key="2">
    <source>
        <dbReference type="EMBL" id="KAJ5471186.1"/>
    </source>
</evidence>
<organism evidence="2 3">
    <name type="scientific">Penicillium desertorum</name>
    <dbReference type="NCBI Taxonomy" id="1303715"/>
    <lineage>
        <taxon>Eukaryota</taxon>
        <taxon>Fungi</taxon>
        <taxon>Dikarya</taxon>
        <taxon>Ascomycota</taxon>
        <taxon>Pezizomycotina</taxon>
        <taxon>Eurotiomycetes</taxon>
        <taxon>Eurotiomycetidae</taxon>
        <taxon>Eurotiales</taxon>
        <taxon>Aspergillaceae</taxon>
        <taxon>Penicillium</taxon>
    </lineage>
</organism>
<dbReference type="EMBL" id="JAPWDO010000005">
    <property type="protein sequence ID" value="KAJ5471186.1"/>
    <property type="molecule type" value="Genomic_DNA"/>
</dbReference>
<comment type="caution">
    <text evidence="2">The sequence shown here is derived from an EMBL/GenBank/DDBJ whole genome shotgun (WGS) entry which is preliminary data.</text>
</comment>
<dbReference type="OrthoDB" id="5985073at2759"/>
<dbReference type="AlphaFoldDB" id="A0A9X0BKY9"/>
<dbReference type="Proteomes" id="UP001147760">
    <property type="component" value="Unassembled WGS sequence"/>
</dbReference>
<name>A0A9X0BKY9_9EURO</name>
<evidence type="ECO:0000256" key="1">
    <source>
        <dbReference type="SAM" id="MobiDB-lite"/>
    </source>
</evidence>
<accession>A0A9X0BKY9</accession>
<reference evidence="2" key="1">
    <citation type="submission" date="2022-12" db="EMBL/GenBank/DDBJ databases">
        <authorList>
            <person name="Petersen C."/>
        </authorList>
    </citation>
    <scope>NUCLEOTIDE SEQUENCE</scope>
    <source>
        <strain evidence="2">IBT 17660</strain>
    </source>
</reference>